<reference evidence="1 2" key="1">
    <citation type="submission" date="2019-08" db="EMBL/GenBank/DDBJ databases">
        <title>In-depth cultivation of the pig gut microbiome towards novel bacterial diversity and tailored functional studies.</title>
        <authorList>
            <person name="Wylensek D."/>
            <person name="Hitch T.C.A."/>
            <person name="Clavel T."/>
        </authorList>
    </citation>
    <scope>NUCLEOTIDE SEQUENCE [LARGE SCALE GENOMIC DNA]</scope>
    <source>
        <strain evidence="1 2">RF-GAM-744-WT-7</strain>
    </source>
</reference>
<comment type="caution">
    <text evidence="1">The sequence shown here is derived from an EMBL/GenBank/DDBJ whole genome shotgun (WGS) entry which is preliminary data.</text>
</comment>
<sequence length="65" mass="6806">MLGDSGTAAKLEPHIIDSFSSSGTKTVYFVGGAGVIGSDALKMMERTGSKVIRLERAARGETAFQ</sequence>
<dbReference type="EMBL" id="VUMY01000001">
    <property type="protein sequence ID" value="MST48730.1"/>
    <property type="molecule type" value="Genomic_DNA"/>
</dbReference>
<gene>
    <name evidence="1" type="ORF">FYJ63_00390</name>
</gene>
<evidence type="ECO:0000313" key="1">
    <source>
        <dbReference type="EMBL" id="MST48730.1"/>
    </source>
</evidence>
<proteinExistence type="predicted"/>
<accession>A0A7K0K112</accession>
<dbReference type="RefSeq" id="WP_154542678.1">
    <property type="nucleotide sequence ID" value="NZ_JAQYQY010000018.1"/>
</dbReference>
<evidence type="ECO:0000313" key="2">
    <source>
        <dbReference type="Proteomes" id="UP000442535"/>
    </source>
</evidence>
<dbReference type="AlphaFoldDB" id="A0A7K0K112"/>
<name>A0A7K0K112_9ACTO</name>
<organism evidence="1 2">
    <name type="scientific">Mobiluncus porci</name>
    <dbReference type="NCBI Taxonomy" id="2652278"/>
    <lineage>
        <taxon>Bacteria</taxon>
        <taxon>Bacillati</taxon>
        <taxon>Actinomycetota</taxon>
        <taxon>Actinomycetes</taxon>
        <taxon>Actinomycetales</taxon>
        <taxon>Actinomycetaceae</taxon>
        <taxon>Mobiluncus</taxon>
    </lineage>
</organism>
<keyword evidence="2" id="KW-1185">Reference proteome</keyword>
<protein>
    <submittedName>
        <fullName evidence="1">Uncharacterized protein</fullName>
    </submittedName>
</protein>
<dbReference type="Proteomes" id="UP000442535">
    <property type="component" value="Unassembled WGS sequence"/>
</dbReference>